<dbReference type="Pfam" id="PF18299">
    <property type="entry name" value="R2K_2"/>
    <property type="match status" value="1"/>
</dbReference>
<feature type="region of interest" description="Disordered" evidence="1">
    <location>
        <begin position="264"/>
        <end position="310"/>
    </location>
</feature>
<dbReference type="InterPro" id="IPR041261">
    <property type="entry name" value="R2K_2"/>
</dbReference>
<protein>
    <submittedName>
        <fullName evidence="3">ATP-grasp domain-containing protein</fullName>
    </submittedName>
</protein>
<feature type="compositionally biased region" description="Basic residues" evidence="1">
    <location>
        <begin position="266"/>
        <end position="281"/>
    </location>
</feature>
<proteinExistence type="predicted"/>
<evidence type="ECO:0000259" key="2">
    <source>
        <dbReference type="Pfam" id="PF18299"/>
    </source>
</evidence>
<gene>
    <name evidence="3" type="ORF">AB2U05_06140</name>
</gene>
<name>A0AB39TGV7_9ACTN</name>
<evidence type="ECO:0000256" key="1">
    <source>
        <dbReference type="SAM" id="MobiDB-lite"/>
    </source>
</evidence>
<feature type="region of interest" description="Disordered" evidence="1">
    <location>
        <begin position="119"/>
        <end position="142"/>
    </location>
</feature>
<evidence type="ECO:0000313" key="3">
    <source>
        <dbReference type="EMBL" id="XDQ78079.1"/>
    </source>
</evidence>
<organism evidence="3">
    <name type="scientific">Streptomyces sp. Y1</name>
    <dbReference type="NCBI Taxonomy" id="3238634"/>
    <lineage>
        <taxon>Bacteria</taxon>
        <taxon>Bacillati</taxon>
        <taxon>Actinomycetota</taxon>
        <taxon>Actinomycetes</taxon>
        <taxon>Kitasatosporales</taxon>
        <taxon>Streptomycetaceae</taxon>
        <taxon>Streptomyces</taxon>
    </lineage>
</organism>
<accession>A0AB39TGV7</accession>
<dbReference type="EMBL" id="CP163445">
    <property type="protein sequence ID" value="XDQ78079.1"/>
    <property type="molecule type" value="Genomic_DNA"/>
</dbReference>
<reference evidence="3" key="1">
    <citation type="submission" date="2024-07" db="EMBL/GenBank/DDBJ databases">
        <authorList>
            <person name="Yu S.T."/>
        </authorList>
    </citation>
    <scope>NUCLEOTIDE SEQUENCE</scope>
    <source>
        <strain evidence="3">Y1</strain>
    </source>
</reference>
<dbReference type="RefSeq" id="WP_369182643.1">
    <property type="nucleotide sequence ID" value="NZ_CP163445.1"/>
</dbReference>
<feature type="domain" description="ATP-grasp" evidence="2">
    <location>
        <begin position="92"/>
        <end position="248"/>
    </location>
</feature>
<dbReference type="AlphaFoldDB" id="A0AB39TGV7"/>
<sequence length="310" mass="33309">MTGPAVTAPAAPQRVLLTSAQPTSTTALLTETAARRGLATAVLDGPATVGHLAGRPVHWYGGPLAAARIAAPLGLALLEPDDDWLARLPHEFTRRRIELTTLADARTLRHPAFVKPPADKSIPPAVYPDGSRLPRTGDRIGPDTPVLVSEPVTFAAEYRLFVLDGEVRTGSRYARFGRLDPAPLTADATAFARRLLDALGDTLPGAVALDVGPIAHPYDPVEHWAVVEANLPWFAHCYAADPERVLDVVLRAAGPAADLAEADRRFVRRPPAGRRQSRRARPASTRPTRPPDTRRTPPVPRADAGRYGGR</sequence>